<dbReference type="EMBL" id="HACG01051590">
    <property type="protein sequence ID" value="CEK98461.1"/>
    <property type="molecule type" value="Transcribed_RNA"/>
</dbReference>
<feature type="region of interest" description="Disordered" evidence="1">
    <location>
        <begin position="60"/>
        <end position="82"/>
    </location>
</feature>
<accession>A0A0B7C1J0</accession>
<evidence type="ECO:0000313" key="2">
    <source>
        <dbReference type="EMBL" id="CEK98461.1"/>
    </source>
</evidence>
<feature type="non-terminal residue" evidence="2">
    <location>
        <position position="1"/>
    </location>
</feature>
<name>A0A0B7C1J0_9EUPU</name>
<reference evidence="2" key="1">
    <citation type="submission" date="2014-12" db="EMBL/GenBank/DDBJ databases">
        <title>Insight into the proteome of Arion vulgaris.</title>
        <authorList>
            <person name="Aradska J."/>
            <person name="Bulat T."/>
            <person name="Smidak R."/>
            <person name="Sarate P."/>
            <person name="Gangsoo J."/>
            <person name="Sialana F."/>
            <person name="Bilban M."/>
            <person name="Lubec G."/>
        </authorList>
    </citation>
    <scope>NUCLEOTIDE SEQUENCE</scope>
    <source>
        <tissue evidence="2">Skin</tissue>
    </source>
</reference>
<proteinExistence type="predicted"/>
<feature type="non-terminal residue" evidence="2">
    <location>
        <position position="82"/>
    </location>
</feature>
<evidence type="ECO:0000256" key="1">
    <source>
        <dbReference type="SAM" id="MobiDB-lite"/>
    </source>
</evidence>
<dbReference type="AlphaFoldDB" id="A0A0B7C1J0"/>
<protein>
    <submittedName>
        <fullName evidence="2">Uncharacterized protein</fullName>
    </submittedName>
</protein>
<organism evidence="2">
    <name type="scientific">Arion vulgaris</name>
    <dbReference type="NCBI Taxonomy" id="1028688"/>
    <lineage>
        <taxon>Eukaryota</taxon>
        <taxon>Metazoa</taxon>
        <taxon>Spiralia</taxon>
        <taxon>Lophotrochozoa</taxon>
        <taxon>Mollusca</taxon>
        <taxon>Gastropoda</taxon>
        <taxon>Heterobranchia</taxon>
        <taxon>Euthyneura</taxon>
        <taxon>Panpulmonata</taxon>
        <taxon>Eupulmonata</taxon>
        <taxon>Stylommatophora</taxon>
        <taxon>Helicina</taxon>
        <taxon>Arionoidea</taxon>
        <taxon>Arionidae</taxon>
        <taxon>Arion</taxon>
    </lineage>
</organism>
<sequence>RASNQGEDYLIELTNQLCMCLQTAPEMFPHMTFPVNETKVSTDVHFPGAACILVSCIKSSDTSNKENPPYRSPWASISTYTG</sequence>
<gene>
    <name evidence="2" type="primary">ORF218771</name>
</gene>